<dbReference type="EMBL" id="JMSN01000009">
    <property type="protein sequence ID" value="KDN52524.1"/>
    <property type="molecule type" value="Genomic_DNA"/>
</dbReference>
<dbReference type="Gene3D" id="1.10.287.1490">
    <property type="match status" value="1"/>
</dbReference>
<dbReference type="InParanoid" id="A0A066WNE7"/>
<dbReference type="HOGENOM" id="CLU_000638_0_0_1"/>
<dbReference type="GO" id="GO:0007076">
    <property type="term" value="P:mitotic chromosome condensation"/>
    <property type="evidence" value="ECO:0007669"/>
    <property type="project" value="TreeGrafter"/>
</dbReference>
<protein>
    <submittedName>
        <fullName evidence="3">Uncharacterized protein</fullName>
    </submittedName>
</protein>
<feature type="region of interest" description="Disordered" evidence="2">
    <location>
        <begin position="563"/>
        <end position="583"/>
    </location>
</feature>
<feature type="compositionally biased region" description="Basic and acidic residues" evidence="2">
    <location>
        <begin position="680"/>
        <end position="694"/>
    </location>
</feature>
<feature type="region of interest" description="Disordered" evidence="2">
    <location>
        <begin position="602"/>
        <end position="635"/>
    </location>
</feature>
<evidence type="ECO:0000313" key="3">
    <source>
        <dbReference type="EMBL" id="KDN52524.1"/>
    </source>
</evidence>
<feature type="compositionally biased region" description="Polar residues" evidence="2">
    <location>
        <begin position="2034"/>
        <end position="2067"/>
    </location>
</feature>
<feature type="region of interest" description="Disordered" evidence="2">
    <location>
        <begin position="950"/>
        <end position="1016"/>
    </location>
</feature>
<feature type="region of interest" description="Disordered" evidence="2">
    <location>
        <begin position="1671"/>
        <end position="1690"/>
    </location>
</feature>
<feature type="compositionally biased region" description="Low complexity" evidence="2">
    <location>
        <begin position="9"/>
        <end position="28"/>
    </location>
</feature>
<feature type="region of interest" description="Disordered" evidence="2">
    <location>
        <begin position="9"/>
        <end position="95"/>
    </location>
</feature>
<gene>
    <name evidence="3" type="ORF">K437DRAFT_292974</name>
</gene>
<name>A0A066WNE7_TILAU</name>
<feature type="region of interest" description="Disordered" evidence="2">
    <location>
        <begin position="1783"/>
        <end position="1805"/>
    </location>
</feature>
<dbReference type="PANTHER" id="PTHR43941:SF1">
    <property type="entry name" value="STRUCTURAL MAINTENANCE OF CHROMOSOMES PROTEIN 2"/>
    <property type="match status" value="1"/>
</dbReference>
<feature type="region of interest" description="Disordered" evidence="2">
    <location>
        <begin position="655"/>
        <end position="861"/>
    </location>
</feature>
<dbReference type="GO" id="GO:0000785">
    <property type="term" value="C:chromatin"/>
    <property type="evidence" value="ECO:0007669"/>
    <property type="project" value="TreeGrafter"/>
</dbReference>
<organism evidence="3 4">
    <name type="scientific">Tilletiaria anomala (strain ATCC 24038 / CBS 436.72 / UBC 951)</name>
    <dbReference type="NCBI Taxonomy" id="1037660"/>
    <lineage>
        <taxon>Eukaryota</taxon>
        <taxon>Fungi</taxon>
        <taxon>Dikarya</taxon>
        <taxon>Basidiomycota</taxon>
        <taxon>Ustilaginomycotina</taxon>
        <taxon>Exobasidiomycetes</taxon>
        <taxon>Georgefischeriales</taxon>
        <taxon>Tilletiariaceae</taxon>
        <taxon>Tilletiaria</taxon>
    </lineage>
</organism>
<dbReference type="GO" id="GO:0000796">
    <property type="term" value="C:condensin complex"/>
    <property type="evidence" value="ECO:0007669"/>
    <property type="project" value="TreeGrafter"/>
</dbReference>
<evidence type="ECO:0000256" key="1">
    <source>
        <dbReference type="SAM" id="Coils"/>
    </source>
</evidence>
<keyword evidence="4" id="KW-1185">Reference proteome</keyword>
<feature type="compositionally biased region" description="Low complexity" evidence="2">
    <location>
        <begin position="51"/>
        <end position="62"/>
    </location>
</feature>
<feature type="compositionally biased region" description="Polar residues" evidence="2">
    <location>
        <begin position="845"/>
        <end position="861"/>
    </location>
</feature>
<dbReference type="GO" id="GO:0000793">
    <property type="term" value="C:condensed chromosome"/>
    <property type="evidence" value="ECO:0007669"/>
    <property type="project" value="TreeGrafter"/>
</dbReference>
<feature type="region of interest" description="Disordered" evidence="2">
    <location>
        <begin position="338"/>
        <end position="368"/>
    </location>
</feature>
<comment type="caution">
    <text evidence="3">The sequence shown here is derived from an EMBL/GenBank/DDBJ whole genome shotgun (WGS) entry which is preliminary data.</text>
</comment>
<accession>A0A066WNE7</accession>
<dbReference type="RefSeq" id="XP_013245363.1">
    <property type="nucleotide sequence ID" value="XM_013389909.1"/>
</dbReference>
<feature type="region of interest" description="Disordered" evidence="2">
    <location>
        <begin position="515"/>
        <end position="537"/>
    </location>
</feature>
<feature type="compositionally biased region" description="Acidic residues" evidence="2">
    <location>
        <begin position="699"/>
        <end position="715"/>
    </location>
</feature>
<dbReference type="GO" id="GO:0003682">
    <property type="term" value="F:chromatin binding"/>
    <property type="evidence" value="ECO:0007669"/>
    <property type="project" value="TreeGrafter"/>
</dbReference>
<keyword evidence="1" id="KW-0175">Coiled coil</keyword>
<feature type="compositionally biased region" description="Polar residues" evidence="2">
    <location>
        <begin position="29"/>
        <end position="40"/>
    </location>
</feature>
<dbReference type="OrthoDB" id="3357224at2759"/>
<evidence type="ECO:0000313" key="4">
    <source>
        <dbReference type="Proteomes" id="UP000027361"/>
    </source>
</evidence>
<feature type="compositionally biased region" description="Basic and acidic residues" evidence="2">
    <location>
        <begin position="521"/>
        <end position="536"/>
    </location>
</feature>
<feature type="region of interest" description="Disordered" evidence="2">
    <location>
        <begin position="2024"/>
        <end position="2067"/>
    </location>
</feature>
<dbReference type="OMA" id="EGWAGKI"/>
<feature type="compositionally biased region" description="Low complexity" evidence="2">
    <location>
        <begin position="607"/>
        <end position="618"/>
    </location>
</feature>
<dbReference type="STRING" id="1037660.A0A066WNE7"/>
<dbReference type="PANTHER" id="PTHR43941">
    <property type="entry name" value="STRUCTURAL MAINTENANCE OF CHROMOSOMES PROTEIN 2"/>
    <property type="match status" value="1"/>
</dbReference>
<feature type="region of interest" description="Disordered" evidence="2">
    <location>
        <begin position="458"/>
        <end position="490"/>
    </location>
</feature>
<dbReference type="Proteomes" id="UP000027361">
    <property type="component" value="Unassembled WGS sequence"/>
</dbReference>
<dbReference type="GeneID" id="25267125"/>
<proteinExistence type="predicted"/>
<feature type="compositionally biased region" description="Polar residues" evidence="2">
    <location>
        <begin position="268"/>
        <end position="279"/>
    </location>
</feature>
<dbReference type="SUPFAM" id="SSF57997">
    <property type="entry name" value="Tropomyosin"/>
    <property type="match status" value="1"/>
</dbReference>
<feature type="region of interest" description="Disordered" evidence="2">
    <location>
        <begin position="1058"/>
        <end position="1087"/>
    </location>
</feature>
<reference evidence="3 4" key="1">
    <citation type="submission" date="2014-05" db="EMBL/GenBank/DDBJ databases">
        <title>Draft genome sequence of a rare smut relative, Tilletiaria anomala UBC 951.</title>
        <authorList>
            <consortium name="DOE Joint Genome Institute"/>
            <person name="Toome M."/>
            <person name="Kuo A."/>
            <person name="Henrissat B."/>
            <person name="Lipzen A."/>
            <person name="Tritt A."/>
            <person name="Yoshinaga Y."/>
            <person name="Zane M."/>
            <person name="Barry K."/>
            <person name="Grigoriev I.V."/>
            <person name="Spatafora J.W."/>
            <person name="Aimea M.C."/>
        </authorList>
    </citation>
    <scope>NUCLEOTIDE SEQUENCE [LARGE SCALE GENOMIC DNA]</scope>
    <source>
        <strain evidence="3 4">UBC 951</strain>
    </source>
</reference>
<feature type="compositionally biased region" description="Acidic residues" evidence="2">
    <location>
        <begin position="478"/>
        <end position="489"/>
    </location>
</feature>
<sequence>MAQLAFHLAIPGNAPGSAGGPSPTSQPAQRSNSFTGQGSSPYGGPQMQRTSSFGGAPGSAPSLRPFATPFTPGGGTPRSDFDAAGQPGGALAPHGFGEQQAQYAVHNGMFLAPGHMARQLSHSPMSAPAFGSMPMPNTSPQRSLTPLGLHADAVPFAPGQANGSVSPSGYFIPGASIRGSFAYPDAGIIPVSPNGSSLSHPTAGAQANGLHIGSVTLAAPVFKGPGFPSPVNDPEHSPFGFISRADAPVRGGGLARRGRGGPPVHTPLKTSGHNSTPSVQLNPAAFAAMLSAGTASSGTPSTAAAPGKPKRKNIVAVPLECSEADAAKLDEIKELQAECEADEEGNDAATEENKREVKGAGETQSSAVAARAERRARLTALQAISRTRSLWVRRIPLAFKLMPEPPHLPSDSMASCEIYPEPWPFKELGLPDTIDIYLPGQPAWLEYIEIRREEIAAERENQEESGPSHANDVVGGEDFGDPDDDDAAWDETQPVEAGDKTMVFFKMQKFLQSQADGLSGPEHHDPNAPLPEEVKDPATQGLFRRISGVLPPRLRDAALTQISKRGGGGSGAHSHTMSLGLPSSGGPFGPAVLSALGLKAGSDKAASDAGDDAPALGPRPSIARGKSVGDVASPSQVTPAWKLLSQGFGYDIDEEEEGEEGEEHTEAAAGAEDSVQIKQLDGHDESLAIDDDLRTNPSEDADTSDMDENEEDVEDGEGKRSYDSVRKHNTRLSAFGTLPQDVELYPDYSHKDLDEQFSNPSDEDAARQDRLQQPQVNGIEGHAKRRRRAFTSGTLPSSSIGEGEGSPEDGEAAHRKDVEDVISNPSDEDNLEYGTFGESDDQKSRVQPANVTLSSASGPSCDPTNLMASLDPSIQACAFSVSGQSAVQTASSNLTQAAAGPSSGHFRLPSIRHSSFGGSAFGGSERNTERKSLSAKAPAFTPGAFTFQAPGGAPKLPPMPTTAPPFAPAKDPRGDHGREKRQRFSGVRGPLDDFADTPAQDVPHTAPEPDTGFGPNAPIFIPTWGHANGATVAQLLNGPPVDATAPYIQSKVPPSFLSQPVSKPISIRRPDDTHDVTTTQNAGASECPRIPAFGSAANSASPSFDFTFCAGHKPTGPKSGLSSIFGESETMAVAEPELCANDAHKKAHHPRDASISLSDINGDANKTPKADDEEELQDIIEELGQRLDQSLEVWAGRILQQVQNSSSASGPAPPFLAEPSAAPATVTLPQTERDALLSEVDARVSGTLDTLFARMKDLISATRSPTMSSSEVNLANDSQMTLKVTEEGKGRGHGPLDALGEFDFDYVQDILDSKITGLQKDVEGVIRSCFFENASKEAADASAAKAPEMSAEAIGRLADTLGFRVRSALDNVQAVLLSAVHEPPPELLKAVEESEKRIRNELSDFVPARQALDELVNELPSQMNNLSTALHEAKTAIADQVEMSLVNAITPHLESLRQEALDPDVLAARITSNLIPLLDGQRSDVPEKLAEAVVEYIRPHLQASQTPASADTASTLADVQQLIGQELREHALNLDPVVALIEPLLSKQEDVKMLSNQVLTRQGEMENTLSVLPSTINAKTEVFLSAAQQAQEVQRTILERLKEISEQNDVSQVRISSLKEERSALRSKLDDAQTQAADYRNEATQARVELDGTNNYVSTLKDEVTRLESRLEEGEKAAVEASEQITDLRSRHRDALEAQHTAERRADEALHRVNSIESALTNAQSSNTAIHQRLDQALEQIRFDREERQREREASAQATAELLARLERAQSVAEEAQRRADAFAKQSAAADHQAKEDAASSLERAAKAEGEISGLEKRIADQDAKIANLQQLTATQKQKAAQSQQKLSEAEKKGKELEALAQEFAVAQARLADMESRLVDQDVLSNKLRVAQEVEMELREKVSASQASFFEFERELINMKETLVERDELDAVQAELATSREEIARLKGQLAERENAAMVAAATARANGPLTNCGNASTVAMKCGLDSGAVGTWASMHAPRMAMSPSGEEVAYYPGPGTMSQYGGANGSYGSEADYSSSQHQQPYAYQRQNKQQHQAHSTTQAPPVRMSQTVSLTSTVALKQVEQDDGGWWS</sequence>
<feature type="compositionally biased region" description="Basic and acidic residues" evidence="2">
    <location>
        <begin position="1792"/>
        <end position="1805"/>
    </location>
</feature>
<feature type="compositionally biased region" description="Acidic residues" evidence="2">
    <location>
        <begin position="338"/>
        <end position="350"/>
    </location>
</feature>
<feature type="compositionally biased region" description="Basic and acidic residues" evidence="2">
    <location>
        <begin position="716"/>
        <end position="726"/>
    </location>
</feature>
<feature type="region of interest" description="Disordered" evidence="2">
    <location>
        <begin position="252"/>
        <end position="279"/>
    </location>
</feature>
<feature type="coiled-coil region" evidence="1">
    <location>
        <begin position="1929"/>
        <end position="1956"/>
    </location>
</feature>
<feature type="region of interest" description="Disordered" evidence="2">
    <location>
        <begin position="1143"/>
        <end position="1171"/>
    </location>
</feature>
<evidence type="ECO:0000256" key="2">
    <source>
        <dbReference type="SAM" id="MobiDB-lite"/>
    </source>
</evidence>
<feature type="compositionally biased region" description="Pro residues" evidence="2">
    <location>
        <begin position="955"/>
        <end position="967"/>
    </location>
</feature>